<dbReference type="EMBL" id="GBXM01029757">
    <property type="protein sequence ID" value="JAH78820.1"/>
    <property type="molecule type" value="Transcribed_RNA"/>
</dbReference>
<name>A0A0E9VN56_ANGAN</name>
<feature type="region of interest" description="Disordered" evidence="1">
    <location>
        <begin position="11"/>
        <end position="42"/>
    </location>
</feature>
<reference evidence="2" key="1">
    <citation type="submission" date="2014-11" db="EMBL/GenBank/DDBJ databases">
        <authorList>
            <person name="Amaro Gonzalez C."/>
        </authorList>
    </citation>
    <scope>NUCLEOTIDE SEQUENCE</scope>
</reference>
<accession>A0A0E9VN56</accession>
<dbReference type="AlphaFoldDB" id="A0A0E9VN56"/>
<protein>
    <submittedName>
        <fullName evidence="2">Uncharacterized protein</fullName>
    </submittedName>
</protein>
<reference evidence="2" key="2">
    <citation type="journal article" date="2015" name="Fish Shellfish Immunol.">
        <title>Early steps in the European eel (Anguilla anguilla)-Vibrio vulnificus interaction in the gills: Role of the RtxA13 toxin.</title>
        <authorList>
            <person name="Callol A."/>
            <person name="Pajuelo D."/>
            <person name="Ebbesson L."/>
            <person name="Teles M."/>
            <person name="MacKenzie S."/>
            <person name="Amaro C."/>
        </authorList>
    </citation>
    <scope>NUCLEOTIDE SEQUENCE</scope>
</reference>
<proteinExistence type="predicted"/>
<evidence type="ECO:0000256" key="1">
    <source>
        <dbReference type="SAM" id="MobiDB-lite"/>
    </source>
</evidence>
<sequence>MCKRRCPKCRTPQGEFKAKSSDSHQPSVSPANCCRSHAATPQ</sequence>
<evidence type="ECO:0000313" key="2">
    <source>
        <dbReference type="EMBL" id="JAH78820.1"/>
    </source>
</evidence>
<organism evidence="2">
    <name type="scientific">Anguilla anguilla</name>
    <name type="common">European freshwater eel</name>
    <name type="synonym">Muraena anguilla</name>
    <dbReference type="NCBI Taxonomy" id="7936"/>
    <lineage>
        <taxon>Eukaryota</taxon>
        <taxon>Metazoa</taxon>
        <taxon>Chordata</taxon>
        <taxon>Craniata</taxon>
        <taxon>Vertebrata</taxon>
        <taxon>Euteleostomi</taxon>
        <taxon>Actinopterygii</taxon>
        <taxon>Neopterygii</taxon>
        <taxon>Teleostei</taxon>
        <taxon>Anguilliformes</taxon>
        <taxon>Anguillidae</taxon>
        <taxon>Anguilla</taxon>
    </lineage>
</organism>